<evidence type="ECO:0000256" key="1">
    <source>
        <dbReference type="ARBA" id="ARBA00010638"/>
    </source>
</evidence>
<comment type="caution">
    <text evidence="5">The sequence shown here is derived from an EMBL/GenBank/DDBJ whole genome shotgun (WGS) entry which is preliminary data.</text>
</comment>
<dbReference type="InterPro" id="IPR024185">
    <property type="entry name" value="FTHF_cligase-like_sf"/>
</dbReference>
<evidence type="ECO:0000256" key="2">
    <source>
        <dbReference type="ARBA" id="ARBA00022741"/>
    </source>
</evidence>
<sequence>MTEPHQQDNAERKRVLRRRLRQARRALSRHQQRRASHAIVQRLCRLPAVIRARSIALYWPNDGEVDTRELVRCLPGKCFYLPVLPASARTQMQFLPWQGQVLRYANHYAIPEPTMGPAIEPLKLDLVLMPLVGFDPLGARLGMGGGFYDRTFARLHRLPGAGPALIGIAHELQKVDALPTESWDIPLAGIVTEQRYYPA</sequence>
<comment type="similarity">
    <text evidence="1 4">Belongs to the 5-formyltetrahydrofolate cyclo-ligase family.</text>
</comment>
<evidence type="ECO:0000313" key="5">
    <source>
        <dbReference type="EMBL" id="GMG87831.1"/>
    </source>
</evidence>
<dbReference type="InterPro" id="IPR037171">
    <property type="entry name" value="NagB/RpiA_transferase-like"/>
</dbReference>
<dbReference type="EMBL" id="BSYJ01000004">
    <property type="protein sequence ID" value="GMG87831.1"/>
    <property type="molecule type" value="Genomic_DNA"/>
</dbReference>
<dbReference type="Pfam" id="PF01812">
    <property type="entry name" value="5-FTHF_cyc-lig"/>
    <property type="match status" value="1"/>
</dbReference>
<dbReference type="PANTHER" id="PTHR23407:SF1">
    <property type="entry name" value="5-FORMYLTETRAHYDROFOLATE CYCLO-LIGASE"/>
    <property type="match status" value="1"/>
</dbReference>
<keyword evidence="2 4" id="KW-0547">Nucleotide-binding</keyword>
<protein>
    <recommendedName>
        <fullName evidence="4">5-formyltetrahydrofolate cyclo-ligase</fullName>
        <ecNumber evidence="4">6.3.3.2</ecNumber>
    </recommendedName>
</protein>
<organism evidence="5 6">
    <name type="scientific">Biformimicrobium ophioploci</name>
    <dbReference type="NCBI Taxonomy" id="3036711"/>
    <lineage>
        <taxon>Bacteria</taxon>
        <taxon>Pseudomonadati</taxon>
        <taxon>Pseudomonadota</taxon>
        <taxon>Gammaproteobacteria</taxon>
        <taxon>Cellvibrionales</taxon>
        <taxon>Microbulbiferaceae</taxon>
        <taxon>Biformimicrobium</taxon>
    </lineage>
</organism>
<keyword evidence="6" id="KW-1185">Reference proteome</keyword>
<dbReference type="RefSeq" id="WP_285764448.1">
    <property type="nucleotide sequence ID" value="NZ_BSYJ01000004.1"/>
</dbReference>
<dbReference type="PIRSF" id="PIRSF006806">
    <property type="entry name" value="FTHF_cligase"/>
    <property type="match status" value="1"/>
</dbReference>
<dbReference type="Proteomes" id="UP001224392">
    <property type="component" value="Unassembled WGS sequence"/>
</dbReference>
<evidence type="ECO:0000256" key="3">
    <source>
        <dbReference type="ARBA" id="ARBA00022840"/>
    </source>
</evidence>
<comment type="catalytic activity">
    <reaction evidence="4">
        <text>(6S)-5-formyl-5,6,7,8-tetrahydrofolate + ATP = (6R)-5,10-methenyltetrahydrofolate + ADP + phosphate</text>
        <dbReference type="Rhea" id="RHEA:10488"/>
        <dbReference type="ChEBI" id="CHEBI:30616"/>
        <dbReference type="ChEBI" id="CHEBI:43474"/>
        <dbReference type="ChEBI" id="CHEBI:57455"/>
        <dbReference type="ChEBI" id="CHEBI:57457"/>
        <dbReference type="ChEBI" id="CHEBI:456216"/>
        <dbReference type="EC" id="6.3.3.2"/>
    </reaction>
</comment>
<accession>A0ABQ6M0H9</accession>
<dbReference type="NCBIfam" id="TIGR02727">
    <property type="entry name" value="MTHFS_bact"/>
    <property type="match status" value="1"/>
</dbReference>
<dbReference type="InterPro" id="IPR002698">
    <property type="entry name" value="FTHF_cligase"/>
</dbReference>
<gene>
    <name evidence="5" type="ORF">MNKW57_21520</name>
</gene>
<dbReference type="SUPFAM" id="SSF100950">
    <property type="entry name" value="NagB/RpiA/CoA transferase-like"/>
    <property type="match status" value="1"/>
</dbReference>
<evidence type="ECO:0000313" key="6">
    <source>
        <dbReference type="Proteomes" id="UP001224392"/>
    </source>
</evidence>
<name>A0ABQ6M0H9_9GAMM</name>
<reference evidence="5 6" key="1">
    <citation type="submission" date="2023-04" db="EMBL/GenBank/DDBJ databases">
        <title>Marinobulbifer ophiurae gen. nov., sp. Nov., isolate from tissue of brittle star Ophioplocus japonicus.</title>
        <authorList>
            <person name="Kawano K."/>
            <person name="Sawayama S."/>
            <person name="Nakagawa S."/>
        </authorList>
    </citation>
    <scope>NUCLEOTIDE SEQUENCE [LARGE SCALE GENOMIC DNA]</scope>
    <source>
        <strain evidence="5 6">NKW57</strain>
    </source>
</reference>
<dbReference type="EC" id="6.3.3.2" evidence="4"/>
<keyword evidence="4" id="KW-0460">Magnesium</keyword>
<dbReference type="PANTHER" id="PTHR23407">
    <property type="entry name" value="ATPASE INHIBITOR/5-FORMYLTETRAHYDROFOLATE CYCLO-LIGASE"/>
    <property type="match status" value="1"/>
</dbReference>
<comment type="cofactor">
    <cofactor evidence="4">
        <name>Mg(2+)</name>
        <dbReference type="ChEBI" id="CHEBI:18420"/>
    </cofactor>
</comment>
<evidence type="ECO:0000256" key="4">
    <source>
        <dbReference type="RuleBase" id="RU361279"/>
    </source>
</evidence>
<dbReference type="Gene3D" id="3.40.50.10420">
    <property type="entry name" value="NagB/RpiA/CoA transferase-like"/>
    <property type="match status" value="1"/>
</dbReference>
<keyword evidence="4" id="KW-0479">Metal-binding</keyword>
<proteinExistence type="inferred from homology"/>
<keyword evidence="3 4" id="KW-0067">ATP-binding</keyword>